<evidence type="ECO:0000313" key="2">
    <source>
        <dbReference type="Proteomes" id="UP000219329"/>
    </source>
</evidence>
<dbReference type="InterPro" id="IPR022028">
    <property type="entry name" value="DUF3604"/>
</dbReference>
<dbReference type="Proteomes" id="UP000219329">
    <property type="component" value="Unassembled WGS sequence"/>
</dbReference>
<dbReference type="Gene3D" id="3.20.20.140">
    <property type="entry name" value="Metal-dependent hydrolases"/>
    <property type="match status" value="1"/>
</dbReference>
<dbReference type="Pfam" id="PF12228">
    <property type="entry name" value="DUF3604"/>
    <property type="match status" value="2"/>
</dbReference>
<proteinExistence type="predicted"/>
<sequence>MHAYHSARSLLLALLVTGTLLGCSPEEQFTEVSQEFNRDDYMSSELRARVEALKSAVASEATSENTIAERAGLLADWVDAYALAGGEVGVDATRIRLQSTLPPRGRQAVNQSRNVDRFVREFILRDEDGALGLLRSDNLGPFVAGTMDTLSQTWRVGTRSMAIGGGFWVARHFSANFGIFQSEDPSAAGYISIETTDDDAVFEPETIMASGPHGGFRSPQPAIAFRLVAGELDQGSSVTITYGDQRQGGPGIRLPTFESERMPLPLYVDLDGSSEWRSLPITPFVVIGGEAVGVHGFGPSIVEPGENFELSVRAQDQFFNRATGAIPAFEVLVDEEVVATTAGSDAITVLDLSVTEPGPHWISLRSIDGRITGIGNPILVEDDPEYRIYWGDTHGHSGYSEGIGTVDYFMRFARDDARLDFVTHSEHDVWLDAGEWELIRKTSAEYDEPGKFIPYLGWEWTRHTRFGGHHNVLFREIKDQMPVSGLSYPVLSALYAELHERHDADNIVVIPHAHNPGDFRQSDPQLEPIIEIMSMHGSFQWFMKSYLSHGHEVGVVAASDDHLSRPGYSAPNRDSLAQRGGLGAVLAPERSRDAIFDGMKAKRTYATTGDRIILKMDVNGTTMGQRGSYSETRILSGRAIGTAPIKSVQLYKNDEEIWQQEYLLEDSPGSEQELLLSFTSDPTPHFNGDAPRGWRHWRGEMTVTGAELKTATAMDFVNPTTQAITSAGNTTRFSTHTRGDTSSIRLSLSDVQADATITLNLEETTETGSAPPFYRVHATIPATRVEISLSDIVDGRLTRNIPQSDYPDDNITIRRVINGGTRDVNFALTDTDNPDQGDYYYFKVEQANDAVAWSSPVWVGGFSSQ</sequence>
<comment type="caution">
    <text evidence="1">The sequence shown here is derived from an EMBL/GenBank/DDBJ whole genome shotgun (WGS) entry which is preliminary data.</text>
</comment>
<dbReference type="SUPFAM" id="SSF89550">
    <property type="entry name" value="PHP domain-like"/>
    <property type="match status" value="1"/>
</dbReference>
<accession>A0A2A5WB31</accession>
<dbReference type="EMBL" id="NTJZ01000008">
    <property type="protein sequence ID" value="PDH33467.1"/>
    <property type="molecule type" value="Genomic_DNA"/>
</dbReference>
<evidence type="ECO:0008006" key="3">
    <source>
        <dbReference type="Google" id="ProtNLM"/>
    </source>
</evidence>
<name>A0A2A5WB31_9GAMM</name>
<organism evidence="1 2">
    <name type="scientific">OM182 bacterium MED-G28</name>
    <dbReference type="NCBI Taxonomy" id="1986256"/>
    <lineage>
        <taxon>Bacteria</taxon>
        <taxon>Pseudomonadati</taxon>
        <taxon>Pseudomonadota</taxon>
        <taxon>Gammaproteobacteria</taxon>
        <taxon>OMG group</taxon>
        <taxon>OM182 clade</taxon>
    </lineage>
</organism>
<protein>
    <recommendedName>
        <fullName evidence="3">DUF3604 domain-containing protein</fullName>
    </recommendedName>
</protein>
<gene>
    <name evidence="1" type="ORF">CNF02_08450</name>
</gene>
<reference evidence="1 2" key="1">
    <citation type="submission" date="2017-08" db="EMBL/GenBank/DDBJ databases">
        <title>Fine stratification of microbial communities through a metagenomic profile of the photic zone.</title>
        <authorList>
            <person name="Haro-Moreno J.M."/>
            <person name="Lopez-Perez M."/>
            <person name="De La Torre J."/>
            <person name="Picazo A."/>
            <person name="Camacho A."/>
            <person name="Rodriguez-Valera F."/>
        </authorList>
    </citation>
    <scope>NUCLEOTIDE SEQUENCE [LARGE SCALE GENOMIC DNA]</scope>
    <source>
        <strain evidence="1">MED-G28</strain>
    </source>
</reference>
<dbReference type="InterPro" id="IPR016195">
    <property type="entry name" value="Pol/histidinol_Pase-like"/>
</dbReference>
<evidence type="ECO:0000313" key="1">
    <source>
        <dbReference type="EMBL" id="PDH33467.1"/>
    </source>
</evidence>
<dbReference type="AlphaFoldDB" id="A0A2A5WB31"/>